<evidence type="ECO:0000256" key="1">
    <source>
        <dbReference type="HAMAP-Rule" id="MF_02066"/>
    </source>
</evidence>
<dbReference type="InterPro" id="IPR034706">
    <property type="entry name" value="CpoB"/>
</dbReference>
<accession>A0A2M9G434</accession>
<keyword evidence="6" id="KW-1185">Reference proteome</keyword>
<sequence length="314" mass="32979">MLALPAVPASAQDLAPLQDRVQRLERSINDLKAHVLGGRPLPSDSAGAAATAPPSGDDRAAAGLKVQALETEIRELTNRLEEIDFTVRRLNDRMDKLVADIDFRLTAIERNLAAGGGAPPAAGQGPAGDGSNSSAGGVAPGPRNLGTVSPEALERVPAPAENGAAGGSESAALAAPARPVETPAAAGGTPQEAYNAAFDMLRSKRFGEAESAFSGFLASYPEHELAGNAQYWLGETYYVQQDYESAAGAFLEGYKKYRGSSKAPDNLLKLGMTLTKLGQNKDACAVFDELRDRYPDAAQTLLRRADSERRRAGC</sequence>
<comment type="similarity">
    <text evidence="1">Belongs to the CpoB family.</text>
</comment>
<dbReference type="Proteomes" id="UP000229498">
    <property type="component" value="Unassembled WGS sequence"/>
</dbReference>
<dbReference type="GO" id="GO:0043093">
    <property type="term" value="P:FtsZ-dependent cytokinesis"/>
    <property type="evidence" value="ECO:0007669"/>
    <property type="project" value="UniProtKB-UniRule"/>
</dbReference>
<keyword evidence="1" id="KW-0574">Periplasm</keyword>
<gene>
    <name evidence="4" type="primary">ygbF</name>
    <name evidence="1" type="synonym">cpoB</name>
    <name evidence="5" type="ORF">CVT23_04745</name>
    <name evidence="4" type="ORF">CVT23_05795</name>
    <name evidence="3" type="ORF">CVT23_12200</name>
</gene>
<proteinExistence type="inferred from homology"/>
<dbReference type="Gene3D" id="1.25.40.10">
    <property type="entry name" value="Tetratricopeptide repeat domain"/>
    <property type="match status" value="1"/>
</dbReference>
<name>A0A2M9G434_9PROT</name>
<keyword evidence="1" id="KW-0132">Cell division</keyword>
<dbReference type="HAMAP" id="MF_02066">
    <property type="entry name" value="CpoB"/>
    <property type="match status" value="1"/>
</dbReference>
<comment type="function">
    <text evidence="1">Mediates coordination of peptidoglycan synthesis and outer membrane constriction during cell division.</text>
</comment>
<dbReference type="InterPro" id="IPR019734">
    <property type="entry name" value="TPR_rpt"/>
</dbReference>
<dbReference type="AlphaFoldDB" id="A0A2M9G434"/>
<comment type="caution">
    <text evidence="4">The sequence shown here is derived from an EMBL/GenBank/DDBJ whole genome shotgun (WGS) entry which is preliminary data.</text>
</comment>
<keyword evidence="1" id="KW-0732">Signal</keyword>
<evidence type="ECO:0000313" key="6">
    <source>
        <dbReference type="Proteomes" id="UP000229498"/>
    </source>
</evidence>
<evidence type="ECO:0000313" key="5">
    <source>
        <dbReference type="EMBL" id="PJK30681.1"/>
    </source>
</evidence>
<dbReference type="InterPro" id="IPR011990">
    <property type="entry name" value="TPR-like_helical_dom_sf"/>
</dbReference>
<dbReference type="EMBL" id="PHIG01000018">
    <property type="protein sequence ID" value="PJK30681.1"/>
    <property type="molecule type" value="Genomic_DNA"/>
</dbReference>
<comment type="subcellular location">
    <subcellularLocation>
        <location evidence="1">Periplasm</location>
    </subcellularLocation>
</comment>
<evidence type="ECO:0000256" key="2">
    <source>
        <dbReference type="SAM" id="MobiDB-lite"/>
    </source>
</evidence>
<feature type="compositionally biased region" description="Low complexity" evidence="2">
    <location>
        <begin position="42"/>
        <end position="55"/>
    </location>
</feature>
<reference evidence="4 6" key="1">
    <citation type="submission" date="2017-11" db="EMBL/GenBank/DDBJ databases">
        <title>Draft genome sequence of Rhizobiales bacterium SY3-13.</title>
        <authorList>
            <person name="Sun C."/>
        </authorList>
    </citation>
    <scope>NUCLEOTIDE SEQUENCE [LARGE SCALE GENOMIC DNA]</scope>
    <source>
        <strain evidence="4 6">SY3-13</strain>
    </source>
</reference>
<dbReference type="Pfam" id="PF13174">
    <property type="entry name" value="TPR_6"/>
    <property type="match status" value="1"/>
</dbReference>
<evidence type="ECO:0000313" key="3">
    <source>
        <dbReference type="EMBL" id="PJK29357.1"/>
    </source>
</evidence>
<dbReference type="EMBL" id="PHIG01000033">
    <property type="protein sequence ID" value="PJK29357.1"/>
    <property type="molecule type" value="Genomic_DNA"/>
</dbReference>
<dbReference type="GO" id="GO:0030288">
    <property type="term" value="C:outer membrane-bounded periplasmic space"/>
    <property type="evidence" value="ECO:0007669"/>
    <property type="project" value="UniProtKB-UniRule"/>
</dbReference>
<dbReference type="NCBIfam" id="TIGR02795">
    <property type="entry name" value="tol_pal_ybgF"/>
    <property type="match status" value="1"/>
</dbReference>
<dbReference type="EMBL" id="PHIG01000025">
    <property type="protein sequence ID" value="PJK30458.1"/>
    <property type="molecule type" value="Genomic_DNA"/>
</dbReference>
<dbReference type="Pfam" id="PF13432">
    <property type="entry name" value="TPR_16"/>
    <property type="match status" value="1"/>
</dbReference>
<feature type="region of interest" description="Disordered" evidence="2">
    <location>
        <begin position="116"/>
        <end position="189"/>
    </location>
</feature>
<dbReference type="InterPro" id="IPR014162">
    <property type="entry name" value="CpoB_C"/>
</dbReference>
<protein>
    <recommendedName>
        <fullName evidence="1">Cell division coordinator CpoB</fullName>
    </recommendedName>
</protein>
<dbReference type="SUPFAM" id="SSF48452">
    <property type="entry name" value="TPR-like"/>
    <property type="match status" value="1"/>
</dbReference>
<keyword evidence="1" id="KW-0131">Cell cycle</keyword>
<organism evidence="4 6">
    <name type="scientific">Minwuia thermotolerans</name>
    <dbReference type="NCBI Taxonomy" id="2056226"/>
    <lineage>
        <taxon>Bacteria</taxon>
        <taxon>Pseudomonadati</taxon>
        <taxon>Pseudomonadota</taxon>
        <taxon>Alphaproteobacteria</taxon>
        <taxon>Minwuiales</taxon>
        <taxon>Minwuiaceae</taxon>
        <taxon>Minwuia</taxon>
    </lineage>
</organism>
<evidence type="ECO:0000313" key="4">
    <source>
        <dbReference type="EMBL" id="PJK30458.1"/>
    </source>
</evidence>
<feature type="region of interest" description="Disordered" evidence="2">
    <location>
        <begin position="37"/>
        <end position="60"/>
    </location>
</feature>
<feature type="compositionally biased region" description="Low complexity" evidence="2">
    <location>
        <begin position="157"/>
        <end position="177"/>
    </location>
</feature>